<dbReference type="GO" id="GO:0005886">
    <property type="term" value="C:plasma membrane"/>
    <property type="evidence" value="ECO:0007669"/>
    <property type="project" value="UniProtKB-SubCell"/>
</dbReference>
<dbReference type="RefSeq" id="WP_034640859.1">
    <property type="nucleotide sequence ID" value="NZ_CBCSJC010000006.1"/>
</dbReference>
<evidence type="ECO:0000256" key="6">
    <source>
        <dbReference type="ARBA" id="ARBA00023136"/>
    </source>
</evidence>
<name>A0A073JVV9_9BACI</name>
<feature type="transmembrane region" description="Helical" evidence="7">
    <location>
        <begin position="258"/>
        <end position="280"/>
    </location>
</feature>
<evidence type="ECO:0000256" key="2">
    <source>
        <dbReference type="ARBA" id="ARBA00010157"/>
    </source>
</evidence>
<keyword evidence="10" id="KW-1185">Reference proteome</keyword>
<comment type="subcellular location">
    <subcellularLocation>
        <location evidence="1">Cell membrane</location>
        <topology evidence="1">Multi-pass membrane protein</topology>
    </subcellularLocation>
</comment>
<feature type="transmembrane region" description="Helical" evidence="7">
    <location>
        <begin position="225"/>
        <end position="246"/>
    </location>
</feature>
<feature type="transmembrane region" description="Helical" evidence="7">
    <location>
        <begin position="404"/>
        <end position="425"/>
    </location>
</feature>
<dbReference type="Gene3D" id="1.20.1640.10">
    <property type="entry name" value="Multidrug efflux transporter AcrB transmembrane domain"/>
    <property type="match status" value="2"/>
</dbReference>
<keyword evidence="4 7" id="KW-0812">Transmembrane</keyword>
<dbReference type="InterPro" id="IPR004869">
    <property type="entry name" value="MMPL_dom"/>
</dbReference>
<feature type="transmembrane region" description="Helical" evidence="7">
    <location>
        <begin position="623"/>
        <end position="645"/>
    </location>
</feature>
<proteinExistence type="inferred from homology"/>
<feature type="transmembrane region" description="Helical" evidence="7">
    <location>
        <begin position="666"/>
        <end position="687"/>
    </location>
</feature>
<keyword evidence="6 7" id="KW-0472">Membrane</keyword>
<evidence type="ECO:0000256" key="3">
    <source>
        <dbReference type="ARBA" id="ARBA00022475"/>
    </source>
</evidence>
<reference evidence="9 10" key="1">
    <citation type="submission" date="2014-06" db="EMBL/GenBank/DDBJ databases">
        <title>Draft genome sequence of Bacillus manliponensis JCM 15802 (MCCC 1A00708).</title>
        <authorList>
            <person name="Lai Q."/>
            <person name="Liu Y."/>
            <person name="Shao Z."/>
        </authorList>
    </citation>
    <scope>NUCLEOTIDE SEQUENCE [LARGE SCALE GENOMIC DNA]</scope>
    <source>
        <strain evidence="9 10">JCM 15802</strain>
    </source>
</reference>
<evidence type="ECO:0000256" key="4">
    <source>
        <dbReference type="ARBA" id="ARBA00022692"/>
    </source>
</evidence>
<dbReference type="PANTHER" id="PTHR33406:SF6">
    <property type="entry name" value="MEMBRANE PROTEIN YDGH-RELATED"/>
    <property type="match status" value="1"/>
</dbReference>
<dbReference type="STRING" id="574376.BAMA_05125"/>
<dbReference type="EMBL" id="JOTN01000014">
    <property type="protein sequence ID" value="KEK18410.1"/>
    <property type="molecule type" value="Genomic_DNA"/>
</dbReference>
<feature type="transmembrane region" description="Helical" evidence="7">
    <location>
        <begin position="587"/>
        <end position="611"/>
    </location>
</feature>
<feature type="transmembrane region" description="Helical" evidence="7">
    <location>
        <begin position="334"/>
        <end position="357"/>
    </location>
</feature>
<sequence length="740" mass="81170">MESWLTKFSRIMSGKRSRWVVISCWVLLTVVLTALWPSVNDEVIDNNQNLSKTADSVKAEEVIKEEFPNTSGVPALITWHRNDRLTEEDLKVVQELSRELEASPLPEQASAPPLHQLPLPALMDMVSEDGTTLVQPIFFHENAETDVLKKNLEEIKKITKAKSASDPFKESLEEDTLTARVTGPVGIQVDATDLFKDADVTLLIATVVLVLTLLLLIYRSPILAIIPLIGVGFAYGVISPLLGFMASKGWIEVDSQAIAIMTVLLFGAGTDYCLFLISYFRDELKRTKDRRRALINAMTNSSGAIAMSGLTVVISLLALLLAKYGAYHRFAIPFSLSIFIMGIASLTLIPALLSVFGRASFYPFIPRTREMEEERAKHKGKAVPLQKETGKVGKWIGNVVTKKPWTVTIICLVLFGSLAFVSTQIKYTYDLLSSFPEDMPSREGFQIISDAYSPGELAPVSVVIDTDGKDVALQKTLEDYEMAANISSPQNGTVNTDIVKYDVTLSINPYSTEAMEEIPVIREKVEETLKEAGVESASSKVWIGGQTATQYDTMVTGDNDAKLIIPVIIGAIALLLIVYLRSIVAMLYLIGTVVLSFAAALGLGWLILHYGFGADAIQGSIPLYAFVFLVALGEDYNIFMVSSIWKKRKVMPLKQAIREGVQETSGVITSAGLILAATFAVLASLPIQVLVEFGLITALGILMDTFIVRPFLVPAITTLLGRFAFWPGKANLVEEKQNNN</sequence>
<feature type="transmembrane region" description="Helical" evidence="7">
    <location>
        <begin position="200"/>
        <end position="218"/>
    </location>
</feature>
<protein>
    <submittedName>
        <fullName evidence="9">Membrane protein</fullName>
    </submittedName>
</protein>
<dbReference type="InterPro" id="IPR000731">
    <property type="entry name" value="SSD"/>
</dbReference>
<keyword evidence="5 7" id="KW-1133">Transmembrane helix</keyword>
<dbReference type="PANTHER" id="PTHR33406">
    <property type="entry name" value="MEMBRANE PROTEIN MJ1562-RELATED"/>
    <property type="match status" value="1"/>
</dbReference>
<feature type="transmembrane region" description="Helical" evidence="7">
    <location>
        <begin position="563"/>
        <end position="580"/>
    </location>
</feature>
<keyword evidence="3" id="KW-1003">Cell membrane</keyword>
<evidence type="ECO:0000313" key="10">
    <source>
        <dbReference type="Proteomes" id="UP000027822"/>
    </source>
</evidence>
<accession>A0A073JVV9</accession>
<feature type="domain" description="SSD" evidence="8">
    <location>
        <begin position="592"/>
        <end position="718"/>
    </location>
</feature>
<comment type="caution">
    <text evidence="9">The sequence shown here is derived from an EMBL/GenBank/DDBJ whole genome shotgun (WGS) entry which is preliminary data.</text>
</comment>
<evidence type="ECO:0000256" key="5">
    <source>
        <dbReference type="ARBA" id="ARBA00022989"/>
    </source>
</evidence>
<dbReference type="PROSITE" id="PS50156">
    <property type="entry name" value="SSD"/>
    <property type="match status" value="2"/>
</dbReference>
<comment type="similarity">
    <text evidence="2">Belongs to the resistance-nodulation-cell division (RND) (TC 2.A.6) family. MmpL subfamily.</text>
</comment>
<dbReference type="Pfam" id="PF03176">
    <property type="entry name" value="MMPL"/>
    <property type="match status" value="2"/>
</dbReference>
<dbReference type="SUPFAM" id="SSF82866">
    <property type="entry name" value="Multidrug efflux transporter AcrB transmembrane domain"/>
    <property type="match status" value="2"/>
</dbReference>
<evidence type="ECO:0000259" key="8">
    <source>
        <dbReference type="PROSITE" id="PS50156"/>
    </source>
</evidence>
<evidence type="ECO:0000256" key="1">
    <source>
        <dbReference type="ARBA" id="ARBA00004651"/>
    </source>
</evidence>
<evidence type="ECO:0000313" key="9">
    <source>
        <dbReference type="EMBL" id="KEK18410.1"/>
    </source>
</evidence>
<dbReference type="Proteomes" id="UP000027822">
    <property type="component" value="Unassembled WGS sequence"/>
</dbReference>
<feature type="domain" description="SSD" evidence="8">
    <location>
        <begin position="260"/>
        <end position="355"/>
    </location>
</feature>
<dbReference type="AlphaFoldDB" id="A0A073JVV9"/>
<dbReference type="eggNOG" id="COG2409">
    <property type="taxonomic scope" value="Bacteria"/>
</dbReference>
<gene>
    <name evidence="9" type="ORF">BAMA_05125</name>
</gene>
<organism evidence="9 10">
    <name type="scientific">Bacillus manliponensis</name>
    <dbReference type="NCBI Taxonomy" id="574376"/>
    <lineage>
        <taxon>Bacteria</taxon>
        <taxon>Bacillati</taxon>
        <taxon>Bacillota</taxon>
        <taxon>Bacilli</taxon>
        <taxon>Bacillales</taxon>
        <taxon>Bacillaceae</taxon>
        <taxon>Bacillus</taxon>
        <taxon>Bacillus cereus group</taxon>
    </lineage>
</organism>
<evidence type="ECO:0000256" key="7">
    <source>
        <dbReference type="SAM" id="Phobius"/>
    </source>
</evidence>
<feature type="transmembrane region" description="Helical" evidence="7">
    <location>
        <begin position="301"/>
        <end position="322"/>
    </location>
</feature>
<dbReference type="InterPro" id="IPR050545">
    <property type="entry name" value="Mycobact_MmpL"/>
</dbReference>